<dbReference type="PANTHER" id="PTHR43103">
    <property type="entry name" value="NUCLEOSIDE-DIPHOSPHATE-SUGAR EPIMERASE"/>
    <property type="match status" value="1"/>
</dbReference>
<organism evidence="5 6">
    <name type="scientific">Desulfurispira natronophila</name>
    <dbReference type="NCBI Taxonomy" id="682562"/>
    <lineage>
        <taxon>Bacteria</taxon>
        <taxon>Pseudomonadati</taxon>
        <taxon>Chrysiogenota</taxon>
        <taxon>Chrysiogenia</taxon>
        <taxon>Chrysiogenales</taxon>
        <taxon>Chrysiogenaceae</taxon>
        <taxon>Desulfurispira</taxon>
    </lineage>
</organism>
<evidence type="ECO:0000313" key="5">
    <source>
        <dbReference type="EMBL" id="MBB5021185.1"/>
    </source>
</evidence>
<keyword evidence="2 5" id="KW-0413">Isomerase</keyword>
<evidence type="ECO:0000259" key="4">
    <source>
        <dbReference type="Pfam" id="PF01370"/>
    </source>
</evidence>
<dbReference type="EC" id="5.1.3.20" evidence="5"/>
<dbReference type="InterPro" id="IPR011912">
    <property type="entry name" value="Heptose_epim"/>
</dbReference>
<dbReference type="AlphaFoldDB" id="A0A7W7Y319"/>
<dbReference type="GO" id="GO:0005975">
    <property type="term" value="P:carbohydrate metabolic process"/>
    <property type="evidence" value="ECO:0007669"/>
    <property type="project" value="InterPro"/>
</dbReference>
<keyword evidence="3" id="KW-0119">Carbohydrate metabolism</keyword>
<evidence type="ECO:0000256" key="3">
    <source>
        <dbReference type="ARBA" id="ARBA00023277"/>
    </source>
</evidence>
<keyword evidence="6" id="KW-1185">Reference proteome</keyword>
<keyword evidence="1" id="KW-0521">NADP</keyword>
<evidence type="ECO:0000313" key="6">
    <source>
        <dbReference type="Proteomes" id="UP000528322"/>
    </source>
</evidence>
<comment type="caution">
    <text evidence="5">The sequence shown here is derived from an EMBL/GenBank/DDBJ whole genome shotgun (WGS) entry which is preliminary data.</text>
</comment>
<dbReference type="EMBL" id="JACHID010000002">
    <property type="protein sequence ID" value="MBB5021185.1"/>
    <property type="molecule type" value="Genomic_DNA"/>
</dbReference>
<dbReference type="SUPFAM" id="SSF51735">
    <property type="entry name" value="NAD(P)-binding Rossmann-fold domains"/>
    <property type="match status" value="1"/>
</dbReference>
<dbReference type="PRINTS" id="PR01713">
    <property type="entry name" value="NUCEPIMERASE"/>
</dbReference>
<proteinExistence type="predicted"/>
<dbReference type="RefSeq" id="WP_183729416.1">
    <property type="nucleotide sequence ID" value="NZ_JACHID010000002.1"/>
</dbReference>
<dbReference type="Pfam" id="PF01370">
    <property type="entry name" value="Epimerase"/>
    <property type="match status" value="1"/>
</dbReference>
<dbReference type="Gene3D" id="3.40.50.720">
    <property type="entry name" value="NAD(P)-binding Rossmann-like Domain"/>
    <property type="match status" value="1"/>
</dbReference>
<dbReference type="PANTHER" id="PTHR43103:SF3">
    <property type="entry name" value="ADP-L-GLYCERO-D-MANNO-HEPTOSE-6-EPIMERASE"/>
    <property type="match status" value="1"/>
</dbReference>
<feature type="domain" description="NAD-dependent epimerase/dehydratase" evidence="4">
    <location>
        <begin position="4"/>
        <end position="236"/>
    </location>
</feature>
<gene>
    <name evidence="5" type="ORF">HNR37_000491</name>
</gene>
<evidence type="ECO:0000256" key="1">
    <source>
        <dbReference type="ARBA" id="ARBA00022857"/>
    </source>
</evidence>
<dbReference type="GO" id="GO:0050661">
    <property type="term" value="F:NADP binding"/>
    <property type="evidence" value="ECO:0007669"/>
    <property type="project" value="InterPro"/>
</dbReference>
<dbReference type="InterPro" id="IPR001509">
    <property type="entry name" value="Epimerase_deHydtase"/>
</dbReference>
<dbReference type="NCBIfam" id="TIGR02197">
    <property type="entry name" value="heptose_epim"/>
    <property type="match status" value="1"/>
</dbReference>
<name>A0A7W7Y319_9BACT</name>
<dbReference type="Proteomes" id="UP000528322">
    <property type="component" value="Unassembled WGS sequence"/>
</dbReference>
<dbReference type="Gene3D" id="3.90.25.10">
    <property type="entry name" value="UDP-galactose 4-epimerase, domain 1"/>
    <property type="match status" value="1"/>
</dbReference>
<dbReference type="GO" id="GO:0008712">
    <property type="term" value="F:ADP-glyceromanno-heptose 6-epimerase activity"/>
    <property type="evidence" value="ECO:0007669"/>
    <property type="project" value="UniProtKB-EC"/>
</dbReference>
<protein>
    <submittedName>
        <fullName evidence="5">ADP-L-glycero-D-manno-heptose 6-epimerase</fullName>
        <ecNumber evidence="5">5.1.3.20</ecNumber>
    </submittedName>
</protein>
<evidence type="ECO:0000256" key="2">
    <source>
        <dbReference type="ARBA" id="ARBA00023235"/>
    </source>
</evidence>
<accession>A0A7W7Y319</accession>
<reference evidence="5 6" key="1">
    <citation type="submission" date="2020-08" db="EMBL/GenBank/DDBJ databases">
        <title>Genomic Encyclopedia of Type Strains, Phase IV (KMG-IV): sequencing the most valuable type-strain genomes for metagenomic binning, comparative biology and taxonomic classification.</title>
        <authorList>
            <person name="Goeker M."/>
        </authorList>
    </citation>
    <scope>NUCLEOTIDE SEQUENCE [LARGE SCALE GENOMIC DNA]</scope>
    <source>
        <strain evidence="5 6">DSM 22071</strain>
    </source>
</reference>
<dbReference type="InterPro" id="IPR036291">
    <property type="entry name" value="NAD(P)-bd_dom_sf"/>
</dbReference>
<sequence length="307" mass="34377">MRYLVTGAAGFIGSNLAFALLNQGHEVIALDNFSSGHFKNLIGFTGMVATIDISRVEQLAELENFGPLDGIFHQAAITDTTILDQALMMRANNDAFRHLLEWAAEQSVPVVYASSAGVYGNSSAPNRVEEGLVPENIYGYSKYAMDMTAKSFMADQPQQRIVGLRYFNVYGPGESFKGHAASMVFQLYHQLKAGKQPRLFKYGKQMRDFVYVDDVVQANLKAMHSECPVSGIYNVGSGQARTFNDMIEIISRELKIECQVEYIDNPYSFYQNHTEADIDQTRQQLGYQPEFSLEEGVVAYLQHLESQ</sequence>